<gene>
    <name evidence="9" type="ORF">ABR69_01805</name>
</gene>
<name>A0A0R2SF92_9GAMM</name>
<dbReference type="PANTHER" id="PTHR13604">
    <property type="entry name" value="DC12-RELATED"/>
    <property type="match status" value="1"/>
</dbReference>
<keyword evidence="5" id="KW-0190">Covalent protein-DNA linkage</keyword>
<keyword evidence="7" id="KW-0456">Lyase</keyword>
<dbReference type="InterPro" id="IPR003738">
    <property type="entry name" value="SRAP"/>
</dbReference>
<keyword evidence="4 8" id="KW-0378">Hydrolase</keyword>
<keyword evidence="2 8" id="KW-0645">Protease</keyword>
<evidence type="ECO:0000313" key="10">
    <source>
        <dbReference type="Proteomes" id="UP000051934"/>
    </source>
</evidence>
<dbReference type="GO" id="GO:0006508">
    <property type="term" value="P:proteolysis"/>
    <property type="evidence" value="ECO:0007669"/>
    <property type="project" value="UniProtKB-KW"/>
</dbReference>
<evidence type="ECO:0000256" key="3">
    <source>
        <dbReference type="ARBA" id="ARBA00022763"/>
    </source>
</evidence>
<evidence type="ECO:0000256" key="7">
    <source>
        <dbReference type="ARBA" id="ARBA00023239"/>
    </source>
</evidence>
<dbReference type="InterPro" id="IPR036590">
    <property type="entry name" value="SRAP-like"/>
</dbReference>
<dbReference type="AlphaFoldDB" id="A0A0R2SF92"/>
<evidence type="ECO:0000256" key="2">
    <source>
        <dbReference type="ARBA" id="ARBA00022670"/>
    </source>
</evidence>
<dbReference type="GO" id="GO:0008233">
    <property type="term" value="F:peptidase activity"/>
    <property type="evidence" value="ECO:0007669"/>
    <property type="project" value="UniProtKB-KW"/>
</dbReference>
<dbReference type="SUPFAM" id="SSF143081">
    <property type="entry name" value="BB1717-like"/>
    <property type="match status" value="1"/>
</dbReference>
<evidence type="ECO:0000313" key="9">
    <source>
        <dbReference type="EMBL" id="KRO73422.1"/>
    </source>
</evidence>
<sequence>MCGRFNLIDSPQVQLLCALLGVPMPTHNFRADIAPGGPIAIVLERRNAEGQKSRQVSEATWWLLLDPSSLAPNYKYASFNSRSDKLDLPRSAAYTPFRETRCIIPASAFVEGLGDKKTYHKIELEDAAIAFGGVYKHYVNRETGESVFGASIVTLPPLIPQWQHIHPKSLPLMLDMNDKELIDKWLDPDFDRVDEFAQALEPRVTATMKVTPIDRPSRWNPIADSFLIVA</sequence>
<dbReference type="GO" id="GO:0003697">
    <property type="term" value="F:single-stranded DNA binding"/>
    <property type="evidence" value="ECO:0007669"/>
    <property type="project" value="InterPro"/>
</dbReference>
<dbReference type="EMBL" id="LIBB01000002">
    <property type="protein sequence ID" value="KRO73422.1"/>
    <property type="molecule type" value="Genomic_DNA"/>
</dbReference>
<dbReference type="Gene3D" id="3.90.1680.10">
    <property type="entry name" value="SOS response associated peptidase-like"/>
    <property type="match status" value="1"/>
</dbReference>
<evidence type="ECO:0000256" key="8">
    <source>
        <dbReference type="RuleBase" id="RU364100"/>
    </source>
</evidence>
<keyword evidence="6" id="KW-0238">DNA-binding</keyword>
<comment type="caution">
    <text evidence="9">The sequence shown here is derived from an EMBL/GenBank/DDBJ whole genome shotgun (WGS) entry which is preliminary data.</text>
</comment>
<dbReference type="GO" id="GO:0016829">
    <property type="term" value="F:lyase activity"/>
    <property type="evidence" value="ECO:0007669"/>
    <property type="project" value="UniProtKB-KW"/>
</dbReference>
<evidence type="ECO:0000256" key="1">
    <source>
        <dbReference type="ARBA" id="ARBA00008136"/>
    </source>
</evidence>
<evidence type="ECO:0000256" key="4">
    <source>
        <dbReference type="ARBA" id="ARBA00022801"/>
    </source>
</evidence>
<organism evidence="9 10">
    <name type="scientific">OM182 bacterium BACL3 MAG-120507-bin80</name>
    <dbReference type="NCBI Taxonomy" id="1655577"/>
    <lineage>
        <taxon>Bacteria</taxon>
        <taxon>Pseudomonadati</taxon>
        <taxon>Pseudomonadota</taxon>
        <taxon>Gammaproteobacteria</taxon>
        <taxon>OMG group</taxon>
        <taxon>OM182 clade</taxon>
    </lineage>
</organism>
<dbReference type="Pfam" id="PF02586">
    <property type="entry name" value="SRAP"/>
    <property type="match status" value="1"/>
</dbReference>
<evidence type="ECO:0000256" key="5">
    <source>
        <dbReference type="ARBA" id="ARBA00023124"/>
    </source>
</evidence>
<dbReference type="PANTHER" id="PTHR13604:SF0">
    <property type="entry name" value="ABASIC SITE PROCESSING PROTEIN HMCES"/>
    <property type="match status" value="1"/>
</dbReference>
<dbReference type="GO" id="GO:0106300">
    <property type="term" value="P:protein-DNA covalent cross-linking repair"/>
    <property type="evidence" value="ECO:0007669"/>
    <property type="project" value="InterPro"/>
</dbReference>
<dbReference type="EC" id="3.4.-.-" evidence="8"/>
<protein>
    <recommendedName>
        <fullName evidence="8">Abasic site processing protein</fullName>
        <ecNumber evidence="8">3.4.-.-</ecNumber>
    </recommendedName>
</protein>
<comment type="similarity">
    <text evidence="1 8">Belongs to the SOS response-associated peptidase family.</text>
</comment>
<reference evidence="9 10" key="1">
    <citation type="submission" date="2015-10" db="EMBL/GenBank/DDBJ databases">
        <title>Metagenome-Assembled Genomes uncover a global brackish microbiome.</title>
        <authorList>
            <person name="Hugerth L.W."/>
            <person name="Larsson J."/>
            <person name="Alneberg J."/>
            <person name="Lindh M.V."/>
            <person name="Legrand C."/>
            <person name="Pinhassi J."/>
            <person name="Andersson A.F."/>
        </authorList>
    </citation>
    <scope>NUCLEOTIDE SEQUENCE [LARGE SCALE GENOMIC DNA]</scope>
    <source>
        <strain evidence="9">BACL4 MAG-120507-bin80</strain>
    </source>
</reference>
<evidence type="ECO:0000256" key="6">
    <source>
        <dbReference type="ARBA" id="ARBA00023125"/>
    </source>
</evidence>
<dbReference type="Proteomes" id="UP000051934">
    <property type="component" value="Unassembled WGS sequence"/>
</dbReference>
<proteinExistence type="inferred from homology"/>
<accession>A0A0R2SF92</accession>
<keyword evidence="3" id="KW-0227">DNA damage</keyword>